<keyword evidence="3" id="KW-1185">Reference proteome</keyword>
<proteinExistence type="predicted"/>
<accession>A0A3N6MYV4</accession>
<keyword evidence="1" id="KW-0812">Transmembrane</keyword>
<dbReference type="EMBL" id="REFZ01000006">
    <property type="protein sequence ID" value="RQH00267.1"/>
    <property type="molecule type" value="Genomic_DNA"/>
</dbReference>
<feature type="transmembrane region" description="Helical" evidence="1">
    <location>
        <begin position="145"/>
        <end position="172"/>
    </location>
</feature>
<keyword evidence="1" id="KW-1133">Transmembrane helix</keyword>
<feature type="transmembrane region" description="Helical" evidence="1">
    <location>
        <begin position="466"/>
        <end position="491"/>
    </location>
</feature>
<feature type="transmembrane region" description="Helical" evidence="1">
    <location>
        <begin position="110"/>
        <end position="139"/>
    </location>
</feature>
<feature type="transmembrane region" description="Helical" evidence="1">
    <location>
        <begin position="424"/>
        <end position="446"/>
    </location>
</feature>
<evidence type="ECO:0000256" key="1">
    <source>
        <dbReference type="SAM" id="Phobius"/>
    </source>
</evidence>
<feature type="transmembrane region" description="Helical" evidence="1">
    <location>
        <begin position="68"/>
        <end position="89"/>
    </location>
</feature>
<dbReference type="AlphaFoldDB" id="A0A3N6MYV4"/>
<feature type="transmembrane region" description="Helical" evidence="1">
    <location>
        <begin position="503"/>
        <end position="525"/>
    </location>
</feature>
<feature type="transmembrane region" description="Helical" evidence="1">
    <location>
        <begin position="184"/>
        <end position="202"/>
    </location>
</feature>
<gene>
    <name evidence="2" type="ORF">EA472_10385</name>
</gene>
<feature type="transmembrane region" description="Helical" evidence="1">
    <location>
        <begin position="349"/>
        <end position="368"/>
    </location>
</feature>
<organism evidence="2 3">
    <name type="scientific">Natrarchaeobius chitinivorans</name>
    <dbReference type="NCBI Taxonomy" id="1679083"/>
    <lineage>
        <taxon>Archaea</taxon>
        <taxon>Methanobacteriati</taxon>
        <taxon>Methanobacteriota</taxon>
        <taxon>Stenosarchaea group</taxon>
        <taxon>Halobacteria</taxon>
        <taxon>Halobacteriales</taxon>
        <taxon>Natrialbaceae</taxon>
        <taxon>Natrarchaeobius</taxon>
    </lineage>
</organism>
<evidence type="ECO:0000313" key="3">
    <source>
        <dbReference type="Proteomes" id="UP000281431"/>
    </source>
</evidence>
<protein>
    <submittedName>
        <fullName evidence="2">Uncharacterized protein</fullName>
    </submittedName>
</protein>
<keyword evidence="1" id="KW-0472">Membrane</keyword>
<feature type="transmembrane region" description="Helical" evidence="1">
    <location>
        <begin position="26"/>
        <end position="56"/>
    </location>
</feature>
<feature type="transmembrane region" description="Helical" evidence="1">
    <location>
        <begin position="388"/>
        <end position="412"/>
    </location>
</feature>
<feature type="transmembrane region" description="Helical" evidence="1">
    <location>
        <begin position="317"/>
        <end position="337"/>
    </location>
</feature>
<dbReference type="Proteomes" id="UP000281431">
    <property type="component" value="Unassembled WGS sequence"/>
</dbReference>
<sequence length="538" mass="55864">MTAWTHVRAIAHVELRRKWRATRENAGQLIAIAFVALFFVPFSLGGIVGAYVFGAAIASGTLETPLEWGTIVFGYAWIVVVAFGGYRAYATALRPDRLDGLLTTISHRELLGGITLSEVLLWGVPATTYAAAASLAFAAGARSPIAAPLSFLAVCLSLSTALSVGFLIALAIRNAGIRSQLLTRLRTLFFVGLAIAYLGLIYTQNFAAVLEPVFWLLEPTPVGWYGDLALLGTAPQASIGRGVGAVVASAAILLASMPVLARLAAWLWYADGVHVESETNATTDAGSTAESRLDRYVSRPIAGVVQTDWTRARRSPITLSFVLYPLIVLINPVITVIQTGTIGRSFPLWIVLCGVWIAGALFTLNVVGNEGAVLPATLLGVDPGRTLVGGHVLAGALLAGPVVVVTTAALAILSPHPIETAGTLTASAAVLVACAGPIASGIGTVFPRFDAVSVSRSTKAIVPSTIAFGVYSVVVLLVAAPTLAAHSALVGGAIASAFDTSRVLVAVLGTAGTGFLAATVGLLSARHAIRSIERFHFD</sequence>
<evidence type="ECO:0000313" key="2">
    <source>
        <dbReference type="EMBL" id="RQH00267.1"/>
    </source>
</evidence>
<comment type="caution">
    <text evidence="2">The sequence shown here is derived from an EMBL/GenBank/DDBJ whole genome shotgun (WGS) entry which is preliminary data.</text>
</comment>
<dbReference type="OrthoDB" id="293659at2157"/>
<name>A0A3N6MYV4_NATCH</name>
<feature type="transmembrane region" description="Helical" evidence="1">
    <location>
        <begin position="246"/>
        <end position="269"/>
    </location>
</feature>
<reference evidence="2 3" key="1">
    <citation type="submission" date="2018-10" db="EMBL/GenBank/DDBJ databases">
        <title>Natrarchaeobius chitinivorans gen. nov., sp. nov., and Natrarchaeobius haloalkaliphilus sp. nov., alkaliphilic, chitin-utilizing haloarchaea from hypersaline alkaline lakes.</title>
        <authorList>
            <person name="Sorokin D.Y."/>
            <person name="Elcheninov A.G."/>
            <person name="Kostrikina N.A."/>
            <person name="Bale N.J."/>
            <person name="Sinninghe Damste J.S."/>
            <person name="Khijniak T.V."/>
            <person name="Kublanov I.V."/>
            <person name="Toshchakov S.V."/>
        </authorList>
    </citation>
    <scope>NUCLEOTIDE SEQUENCE [LARGE SCALE GENOMIC DNA]</scope>
    <source>
        <strain evidence="2 3">AArcht7</strain>
    </source>
</reference>